<proteinExistence type="inferred from homology"/>
<evidence type="ECO:0000313" key="3">
    <source>
        <dbReference type="EMBL" id="MCH79354.1"/>
    </source>
</evidence>
<dbReference type="SUPFAM" id="SSF52540">
    <property type="entry name" value="P-loop containing nucleoside triphosphate hydrolases"/>
    <property type="match status" value="1"/>
</dbReference>
<dbReference type="AlphaFoldDB" id="A0A392LXH6"/>
<comment type="caution">
    <text evidence="3">The sequence shown here is derived from an EMBL/GenBank/DDBJ whole genome shotgun (WGS) entry which is preliminary data.</text>
</comment>
<dbReference type="EC" id="5.6.2.3" evidence="1"/>
<keyword evidence="1" id="KW-0547">Nucleotide-binding</keyword>
<comment type="catalytic activity">
    <reaction evidence="1">
        <text>ATP + H2O = ADP + phosphate + H(+)</text>
        <dbReference type="Rhea" id="RHEA:13065"/>
        <dbReference type="ChEBI" id="CHEBI:15377"/>
        <dbReference type="ChEBI" id="CHEBI:15378"/>
        <dbReference type="ChEBI" id="CHEBI:30616"/>
        <dbReference type="ChEBI" id="CHEBI:43474"/>
        <dbReference type="ChEBI" id="CHEBI:456216"/>
        <dbReference type="EC" id="5.6.2.3"/>
    </reaction>
</comment>
<evidence type="ECO:0000313" key="4">
    <source>
        <dbReference type="Proteomes" id="UP000265520"/>
    </source>
</evidence>
<dbReference type="GO" id="GO:0016887">
    <property type="term" value="F:ATP hydrolysis activity"/>
    <property type="evidence" value="ECO:0007669"/>
    <property type="project" value="RHEA"/>
</dbReference>
<keyword evidence="1 3" id="KW-0347">Helicase</keyword>
<protein>
    <recommendedName>
        <fullName evidence="1">ATP-dependent DNA helicase</fullName>
        <ecNumber evidence="1">5.6.2.3</ecNumber>
    </recommendedName>
</protein>
<accession>A0A392LXH6</accession>
<dbReference type="EMBL" id="LXQA010000061">
    <property type="protein sequence ID" value="MCH79354.1"/>
    <property type="molecule type" value="Genomic_DNA"/>
</dbReference>
<keyword evidence="1" id="KW-0227">DNA damage</keyword>
<dbReference type="GO" id="GO:0043139">
    <property type="term" value="F:5'-3' DNA helicase activity"/>
    <property type="evidence" value="ECO:0007669"/>
    <property type="project" value="UniProtKB-EC"/>
</dbReference>
<gene>
    <name evidence="3" type="ORF">A2U01_0000103</name>
</gene>
<keyword evidence="1" id="KW-0067">ATP-binding</keyword>
<keyword evidence="4" id="KW-1185">Reference proteome</keyword>
<dbReference type="GO" id="GO:0005524">
    <property type="term" value="F:ATP binding"/>
    <property type="evidence" value="ECO:0007669"/>
    <property type="project" value="UniProtKB-KW"/>
</dbReference>
<dbReference type="PANTHER" id="PTHR10492:SF101">
    <property type="entry name" value="ATP-DEPENDENT DNA HELICASE"/>
    <property type="match status" value="1"/>
</dbReference>
<keyword evidence="1" id="KW-0233">DNA recombination</keyword>
<dbReference type="Gene3D" id="3.40.50.300">
    <property type="entry name" value="P-loop containing nucleotide triphosphate hydrolases"/>
    <property type="match status" value="1"/>
</dbReference>
<dbReference type="Pfam" id="PF05970">
    <property type="entry name" value="PIF1"/>
    <property type="match status" value="1"/>
</dbReference>
<keyword evidence="1" id="KW-0378">Hydrolase</keyword>
<dbReference type="GO" id="GO:0000723">
    <property type="term" value="P:telomere maintenance"/>
    <property type="evidence" value="ECO:0007669"/>
    <property type="project" value="InterPro"/>
</dbReference>
<name>A0A392LXH6_9FABA</name>
<keyword evidence="1" id="KW-0234">DNA repair</keyword>
<sequence length="506" mass="56911">MVNFHRCSHMILVADSGNLESGVDLKTVHGHVYDSYREACAALKLLEDDGEFIAAIKEVAILGSGVSLRQMFANLLISNTMSDPLNVWEHLWEVLVDGILCQRRRVLNDPDLIMSFEDLKQLCLLDIDNFLRENGKCLDDYKCMPKLRAENAGRFNNILIENEFKYDRDEMKRLYEEHVSNLNSDQLDAYHEIIGAIDNGVGSMFFVYGYGGTGKTYLWKTISYKLRFEGKIVLNVASSGIASILLPGGRTAHSQFGLPMNLSKESCCKIKLKSKKAELLAMTSLIIWDEAPMINKFAFEAFERTLQDVMGDVDPTNSNLLFGGKTIVFGGDFRQILPVVPKGTRVDIVHATINSSYLWGKCRVLKLTKNMRLQYSSDPIENQKLADFAKWILDIGDGIIGDFADGDTIVDIPPDILVPCTSNPIGDIIDSIYPNLLKNMFVPNFFEDRAILAPTLEVVDLINDYVLSLIPSISKEYLSCDSISKCDEDAIVDHRWITTEFLNEIK</sequence>
<organism evidence="3 4">
    <name type="scientific">Trifolium medium</name>
    <dbReference type="NCBI Taxonomy" id="97028"/>
    <lineage>
        <taxon>Eukaryota</taxon>
        <taxon>Viridiplantae</taxon>
        <taxon>Streptophyta</taxon>
        <taxon>Embryophyta</taxon>
        <taxon>Tracheophyta</taxon>
        <taxon>Spermatophyta</taxon>
        <taxon>Magnoliopsida</taxon>
        <taxon>eudicotyledons</taxon>
        <taxon>Gunneridae</taxon>
        <taxon>Pentapetalae</taxon>
        <taxon>rosids</taxon>
        <taxon>fabids</taxon>
        <taxon>Fabales</taxon>
        <taxon>Fabaceae</taxon>
        <taxon>Papilionoideae</taxon>
        <taxon>50 kb inversion clade</taxon>
        <taxon>NPAAA clade</taxon>
        <taxon>Hologalegina</taxon>
        <taxon>IRL clade</taxon>
        <taxon>Trifolieae</taxon>
        <taxon>Trifolium</taxon>
    </lineage>
</organism>
<comment type="similarity">
    <text evidence="1">Belongs to the helicase family.</text>
</comment>
<dbReference type="PANTHER" id="PTHR10492">
    <property type="match status" value="1"/>
</dbReference>
<dbReference type="InterPro" id="IPR027417">
    <property type="entry name" value="P-loop_NTPase"/>
</dbReference>
<comment type="cofactor">
    <cofactor evidence="1">
        <name>Mg(2+)</name>
        <dbReference type="ChEBI" id="CHEBI:18420"/>
    </cofactor>
</comment>
<dbReference type="Proteomes" id="UP000265520">
    <property type="component" value="Unassembled WGS sequence"/>
</dbReference>
<reference evidence="3 4" key="1">
    <citation type="journal article" date="2018" name="Front. Plant Sci.">
        <title>Red Clover (Trifolium pratense) and Zigzag Clover (T. medium) - A Picture of Genomic Similarities and Differences.</title>
        <authorList>
            <person name="Dluhosova J."/>
            <person name="Istvanek J."/>
            <person name="Nedelnik J."/>
            <person name="Repkova J."/>
        </authorList>
    </citation>
    <scope>NUCLEOTIDE SEQUENCE [LARGE SCALE GENOMIC DNA]</scope>
    <source>
        <strain evidence="4">cv. 10/8</strain>
        <tissue evidence="3">Leaf</tissue>
    </source>
</reference>
<dbReference type="InterPro" id="IPR010285">
    <property type="entry name" value="DNA_helicase_pif1-like_DEAD"/>
</dbReference>
<evidence type="ECO:0000256" key="1">
    <source>
        <dbReference type="RuleBase" id="RU363044"/>
    </source>
</evidence>
<feature type="domain" description="DNA helicase Pif1-like DEAD-box helicase" evidence="2">
    <location>
        <begin position="182"/>
        <end position="401"/>
    </location>
</feature>
<evidence type="ECO:0000259" key="2">
    <source>
        <dbReference type="Pfam" id="PF05970"/>
    </source>
</evidence>
<dbReference type="GO" id="GO:0006281">
    <property type="term" value="P:DNA repair"/>
    <property type="evidence" value="ECO:0007669"/>
    <property type="project" value="UniProtKB-KW"/>
</dbReference>
<dbReference type="GO" id="GO:0006310">
    <property type="term" value="P:DNA recombination"/>
    <property type="evidence" value="ECO:0007669"/>
    <property type="project" value="UniProtKB-KW"/>
</dbReference>